<dbReference type="EMBL" id="JAJEQM010000013">
    <property type="protein sequence ID" value="MCC2211073.1"/>
    <property type="molecule type" value="Genomic_DNA"/>
</dbReference>
<gene>
    <name evidence="2" type="ORF">LKE05_09765</name>
</gene>
<evidence type="ECO:0000256" key="1">
    <source>
        <dbReference type="SAM" id="Phobius"/>
    </source>
</evidence>
<protein>
    <submittedName>
        <fullName evidence="2">Uncharacterized protein</fullName>
    </submittedName>
</protein>
<keyword evidence="1" id="KW-0472">Membrane</keyword>
<feature type="transmembrane region" description="Helical" evidence="1">
    <location>
        <begin position="71"/>
        <end position="92"/>
    </location>
</feature>
<keyword evidence="3" id="KW-1185">Reference proteome</keyword>
<dbReference type="AlphaFoldDB" id="A0AAE3J9N3"/>
<keyword evidence="1" id="KW-0812">Transmembrane</keyword>
<comment type="caution">
    <text evidence="2">The sequence shown here is derived from an EMBL/GenBank/DDBJ whole genome shotgun (WGS) entry which is preliminary data.</text>
</comment>
<evidence type="ECO:0000313" key="2">
    <source>
        <dbReference type="EMBL" id="MCC2211073.1"/>
    </source>
</evidence>
<dbReference type="Proteomes" id="UP001198242">
    <property type="component" value="Unassembled WGS sequence"/>
</dbReference>
<sequence length="101" mass="11075">MKSNAERMSLVFARAKKIKYCRETKKLNFCKAATALLSVLLLCCTALFPTSYKSAAVAGYCGAILLIDGMGGYVLTAVVTFIIATVITVMCIKIKNRRDRK</sequence>
<dbReference type="RefSeq" id="WP_022230871.1">
    <property type="nucleotide sequence ID" value="NZ_JAJEQM010000013.1"/>
</dbReference>
<accession>A0AAE3J9N3</accession>
<proteinExistence type="predicted"/>
<organism evidence="2 3">
    <name type="scientific">Hominilimicola fabiformis</name>
    <dbReference type="NCBI Taxonomy" id="2885356"/>
    <lineage>
        <taxon>Bacteria</taxon>
        <taxon>Bacillati</taxon>
        <taxon>Bacillota</taxon>
        <taxon>Clostridia</taxon>
        <taxon>Eubacteriales</taxon>
        <taxon>Oscillospiraceae</taxon>
        <taxon>Hominilimicola</taxon>
    </lineage>
</organism>
<evidence type="ECO:0000313" key="3">
    <source>
        <dbReference type="Proteomes" id="UP001198242"/>
    </source>
</evidence>
<name>A0AAE3J9N3_9FIRM</name>
<keyword evidence="1" id="KW-1133">Transmembrane helix</keyword>
<reference evidence="2 3" key="1">
    <citation type="submission" date="2021-10" db="EMBL/GenBank/DDBJ databases">
        <title>Anaerobic single-cell dispensing facilitates the cultivation of human gut bacteria.</title>
        <authorList>
            <person name="Afrizal A."/>
        </authorList>
    </citation>
    <scope>NUCLEOTIDE SEQUENCE [LARGE SCALE GENOMIC DNA]</scope>
    <source>
        <strain evidence="2 3">CLA-AA-H232</strain>
    </source>
</reference>